<reference evidence="2 5" key="1">
    <citation type="journal article" date="2011" name="Nature">
        <title>The Medicago genome provides insight into the evolution of rhizobial symbioses.</title>
        <authorList>
            <person name="Young N.D."/>
            <person name="Debelle F."/>
            <person name="Oldroyd G.E."/>
            <person name="Geurts R."/>
            <person name="Cannon S.B."/>
            <person name="Udvardi M.K."/>
            <person name="Benedito V.A."/>
            <person name="Mayer K.F."/>
            <person name="Gouzy J."/>
            <person name="Schoof H."/>
            <person name="Van de Peer Y."/>
            <person name="Proost S."/>
            <person name="Cook D.R."/>
            <person name="Meyers B.C."/>
            <person name="Spannagl M."/>
            <person name="Cheung F."/>
            <person name="De Mita S."/>
            <person name="Krishnakumar V."/>
            <person name="Gundlach H."/>
            <person name="Zhou S."/>
            <person name="Mudge J."/>
            <person name="Bharti A.K."/>
            <person name="Murray J.D."/>
            <person name="Naoumkina M.A."/>
            <person name="Rosen B."/>
            <person name="Silverstein K.A."/>
            <person name="Tang H."/>
            <person name="Rombauts S."/>
            <person name="Zhao P.X."/>
            <person name="Zhou P."/>
            <person name="Barbe V."/>
            <person name="Bardou P."/>
            <person name="Bechner M."/>
            <person name="Bellec A."/>
            <person name="Berger A."/>
            <person name="Berges H."/>
            <person name="Bidwell S."/>
            <person name="Bisseling T."/>
            <person name="Choisne N."/>
            <person name="Couloux A."/>
            <person name="Denny R."/>
            <person name="Deshpande S."/>
            <person name="Dai X."/>
            <person name="Doyle J.J."/>
            <person name="Dudez A.M."/>
            <person name="Farmer A.D."/>
            <person name="Fouteau S."/>
            <person name="Franken C."/>
            <person name="Gibelin C."/>
            <person name="Gish J."/>
            <person name="Goldstein S."/>
            <person name="Gonzalez A.J."/>
            <person name="Green P.J."/>
            <person name="Hallab A."/>
            <person name="Hartog M."/>
            <person name="Hua A."/>
            <person name="Humphray S.J."/>
            <person name="Jeong D.H."/>
            <person name="Jing Y."/>
            <person name="Jocker A."/>
            <person name="Kenton S.M."/>
            <person name="Kim D.J."/>
            <person name="Klee K."/>
            <person name="Lai H."/>
            <person name="Lang C."/>
            <person name="Lin S."/>
            <person name="Macmil S.L."/>
            <person name="Magdelenat G."/>
            <person name="Matthews L."/>
            <person name="McCorrison J."/>
            <person name="Monaghan E.L."/>
            <person name="Mun J.H."/>
            <person name="Najar F.Z."/>
            <person name="Nicholson C."/>
            <person name="Noirot C."/>
            <person name="O'Bleness M."/>
            <person name="Paule C.R."/>
            <person name="Poulain J."/>
            <person name="Prion F."/>
            <person name="Qin B."/>
            <person name="Qu C."/>
            <person name="Retzel E.F."/>
            <person name="Riddle C."/>
            <person name="Sallet E."/>
            <person name="Samain S."/>
            <person name="Samson N."/>
            <person name="Sanders I."/>
            <person name="Saurat O."/>
            <person name="Scarpelli C."/>
            <person name="Schiex T."/>
            <person name="Segurens B."/>
            <person name="Severin A.J."/>
            <person name="Sherrier D.J."/>
            <person name="Shi R."/>
            <person name="Sims S."/>
            <person name="Singer S.R."/>
            <person name="Sinharoy S."/>
            <person name="Sterck L."/>
            <person name="Viollet A."/>
            <person name="Wang B.B."/>
            <person name="Wang K."/>
            <person name="Wang M."/>
            <person name="Wang X."/>
            <person name="Warfsmann J."/>
            <person name="Weissenbach J."/>
            <person name="White D.D."/>
            <person name="White J.D."/>
            <person name="Wiley G.B."/>
            <person name="Wincker P."/>
            <person name="Xing Y."/>
            <person name="Yang L."/>
            <person name="Yao Z."/>
            <person name="Ying F."/>
            <person name="Zhai J."/>
            <person name="Zhou L."/>
            <person name="Zuber A."/>
            <person name="Denarie J."/>
            <person name="Dixon R.A."/>
            <person name="May G.D."/>
            <person name="Schwartz D.C."/>
            <person name="Rogers J."/>
            <person name="Quetier F."/>
            <person name="Town C.D."/>
            <person name="Roe B.A."/>
        </authorList>
    </citation>
    <scope>NUCLEOTIDE SEQUENCE [LARGE SCALE GENOMIC DNA]</scope>
    <source>
        <strain evidence="2">A17</strain>
        <strain evidence="4 5">cv. Jemalong A17</strain>
    </source>
</reference>
<evidence type="ECO:0000313" key="5">
    <source>
        <dbReference type="Proteomes" id="UP000002051"/>
    </source>
</evidence>
<reference evidence="4" key="3">
    <citation type="submission" date="2015-04" db="UniProtKB">
        <authorList>
            <consortium name="EnsemblPlants"/>
        </authorList>
    </citation>
    <scope>IDENTIFICATION</scope>
    <source>
        <strain evidence="4">cv. Jemalong A17</strain>
    </source>
</reference>
<dbReference type="PaxDb" id="3880-AET03065"/>
<dbReference type="HOGENOM" id="CLU_010721_1_2_1"/>
<dbReference type="Pfam" id="PF00646">
    <property type="entry name" value="F-box"/>
    <property type="match status" value="1"/>
</dbReference>
<evidence type="ECO:0000313" key="4">
    <source>
        <dbReference type="EnsemblPlants" id="AET03065"/>
    </source>
</evidence>
<proteinExistence type="predicted"/>
<dbReference type="InterPro" id="IPR053781">
    <property type="entry name" value="F-box_AtFBL13-like"/>
</dbReference>
<protein>
    <submittedName>
        <fullName evidence="2">F-box/RNI/FBD-like domain protein</fullName>
    </submittedName>
    <submittedName>
        <fullName evidence="3">Putative F-box domain, FBD domain-containing protein</fullName>
    </submittedName>
</protein>
<accession>G7LEM0</accession>
<dbReference type="Proteomes" id="UP000265566">
    <property type="component" value="Chromosome 8"/>
</dbReference>
<dbReference type="PROSITE" id="PS50181">
    <property type="entry name" value="FBOX"/>
    <property type="match status" value="1"/>
</dbReference>
<dbReference type="EMBL" id="PSQE01000008">
    <property type="protein sequence ID" value="RHN41240.1"/>
    <property type="molecule type" value="Genomic_DNA"/>
</dbReference>
<dbReference type="InterPro" id="IPR001810">
    <property type="entry name" value="F-box_dom"/>
</dbReference>
<feature type="domain" description="F-box" evidence="1">
    <location>
        <begin position="25"/>
        <end position="72"/>
    </location>
</feature>
<dbReference type="SUPFAM" id="SSF81383">
    <property type="entry name" value="F-box domain"/>
    <property type="match status" value="1"/>
</dbReference>
<organism evidence="2 5">
    <name type="scientific">Medicago truncatula</name>
    <name type="common">Barrel medic</name>
    <name type="synonym">Medicago tribuloides</name>
    <dbReference type="NCBI Taxonomy" id="3880"/>
    <lineage>
        <taxon>Eukaryota</taxon>
        <taxon>Viridiplantae</taxon>
        <taxon>Streptophyta</taxon>
        <taxon>Embryophyta</taxon>
        <taxon>Tracheophyta</taxon>
        <taxon>Spermatophyta</taxon>
        <taxon>Magnoliopsida</taxon>
        <taxon>eudicotyledons</taxon>
        <taxon>Gunneridae</taxon>
        <taxon>Pentapetalae</taxon>
        <taxon>rosids</taxon>
        <taxon>fabids</taxon>
        <taxon>Fabales</taxon>
        <taxon>Fabaceae</taxon>
        <taxon>Papilionoideae</taxon>
        <taxon>50 kb inversion clade</taxon>
        <taxon>NPAAA clade</taxon>
        <taxon>Hologalegina</taxon>
        <taxon>IRL clade</taxon>
        <taxon>Trifolieae</taxon>
        <taxon>Medicago</taxon>
    </lineage>
</organism>
<name>G7LEM0_MEDTR</name>
<dbReference type="EMBL" id="CM001224">
    <property type="protein sequence ID" value="AET03065.1"/>
    <property type="molecule type" value="Genomic_DNA"/>
</dbReference>
<dbReference type="PANTHER" id="PTHR31900:SF32">
    <property type="entry name" value="F-BOX_RNI_FBD-LIKE DOMAIN PROTEIN"/>
    <property type="match status" value="1"/>
</dbReference>
<dbReference type="Gene3D" id="1.20.1280.50">
    <property type="match status" value="1"/>
</dbReference>
<dbReference type="SMART" id="SM00579">
    <property type="entry name" value="FBD"/>
    <property type="match status" value="1"/>
</dbReference>
<dbReference type="SMART" id="SM00256">
    <property type="entry name" value="FBOX"/>
    <property type="match status" value="1"/>
</dbReference>
<evidence type="ECO:0000313" key="2">
    <source>
        <dbReference type="EMBL" id="AET03065.1"/>
    </source>
</evidence>
<dbReference type="Proteomes" id="UP000002051">
    <property type="component" value="Chromosome 8"/>
</dbReference>
<dbReference type="EnsemblPlants" id="AET03065">
    <property type="protein sequence ID" value="AET03065"/>
    <property type="gene ID" value="MTR_8g062300"/>
</dbReference>
<evidence type="ECO:0000259" key="1">
    <source>
        <dbReference type="PROSITE" id="PS50181"/>
    </source>
</evidence>
<dbReference type="InterPro" id="IPR036047">
    <property type="entry name" value="F-box-like_dom_sf"/>
</dbReference>
<gene>
    <name evidence="2" type="ordered locus">MTR_8g062300</name>
    <name evidence="3" type="ORF">MtrunA17_Chr8g0363971</name>
</gene>
<reference evidence="2 5" key="2">
    <citation type="journal article" date="2014" name="BMC Genomics">
        <title>An improved genome release (version Mt4.0) for the model legume Medicago truncatula.</title>
        <authorList>
            <person name="Tang H."/>
            <person name="Krishnakumar V."/>
            <person name="Bidwell S."/>
            <person name="Rosen B."/>
            <person name="Chan A."/>
            <person name="Zhou S."/>
            <person name="Gentzbittel L."/>
            <person name="Childs K.L."/>
            <person name="Yandell M."/>
            <person name="Gundlach H."/>
            <person name="Mayer K.F."/>
            <person name="Schwartz D.C."/>
            <person name="Town C.D."/>
        </authorList>
    </citation>
    <scope>GENOME REANNOTATION</scope>
    <source>
        <strain evidence="4 5">cv. Jemalong A17</strain>
    </source>
</reference>
<evidence type="ECO:0000313" key="3">
    <source>
        <dbReference type="EMBL" id="RHN41240.1"/>
    </source>
</evidence>
<dbReference type="AlphaFoldDB" id="G7LEM0"/>
<dbReference type="CDD" id="cd22160">
    <property type="entry name" value="F-box_AtFBL13-like"/>
    <property type="match status" value="1"/>
</dbReference>
<dbReference type="Gramene" id="rna47541">
    <property type="protein sequence ID" value="RHN41240.1"/>
    <property type="gene ID" value="gene47541"/>
</dbReference>
<dbReference type="InterPro" id="IPR050232">
    <property type="entry name" value="FBL13/AtMIF1-like"/>
</dbReference>
<dbReference type="PANTHER" id="PTHR31900">
    <property type="entry name" value="F-BOX/RNI SUPERFAMILY PROTEIN-RELATED"/>
    <property type="match status" value="1"/>
</dbReference>
<keyword evidence="5" id="KW-1185">Reference proteome</keyword>
<sequence length="482" mass="55835">MAESRSMEPEKSAEEVVNDGGDNDIDILSSLPNTLLCHIISFLPTRTSVWTMSLLSRRWRHLWKDLQVFQFYCYRLHSTPFKKFILFVNTVLHLRNFRNIHKFHLDLTFHCSVFENSYLNFVHCVKSWILDAIGPQLQHLYLYIHIDSVIHLPSFLFINCSNLLSLRMLIDLSVFGKHCSLSGKISMEVKHSSLHFQSLKMLSLGTEIMDESKLLSFLSGSPKLETLQVYFYFQPAVSVTNALVPSSYQSSKPANDNFTWTYFDINEGYINLGIIGNFHTMEEAFLNVFYRFESEFVDPVLDQLLVPHDAINLRLRHSTSKFRTNILQSLVVIVYKQCSIHAPVLNYPEFHDLHHLKFILPCFNSNLLVHVLEKCRMLQVLIIQSNKEEPPPLRTWQLKSTTVSECLKSHLTYVHIEGYQGLEYELTFAEYILQNGLVLRTMLIFVDSLMDKTDKECSLKRLTNISKGSVTCQLKFDPTVSS</sequence>
<reference evidence="3" key="4">
    <citation type="journal article" date="2018" name="Nat. Plants">
        <title>Whole-genome landscape of Medicago truncatula symbiotic genes.</title>
        <authorList>
            <person name="Pecrix Y."/>
            <person name="Gamas P."/>
            <person name="Carrere S."/>
        </authorList>
    </citation>
    <scope>NUCLEOTIDE SEQUENCE</scope>
    <source>
        <tissue evidence="3">Leaves</tissue>
    </source>
</reference>
<dbReference type="InterPro" id="IPR006566">
    <property type="entry name" value="FBD"/>
</dbReference>
<dbReference type="Pfam" id="PF08387">
    <property type="entry name" value="FBD"/>
    <property type="match status" value="1"/>
</dbReference>
<dbReference type="STRING" id="3880.G7LEM0"/>